<dbReference type="InterPro" id="IPR005471">
    <property type="entry name" value="Tscrpt_reg_IclR_N"/>
</dbReference>
<comment type="caution">
    <text evidence="8">The sequence shown here is derived from an EMBL/GenBank/DDBJ whole genome shotgun (WGS) entry which is preliminary data.</text>
</comment>
<dbReference type="GO" id="GO:0003677">
    <property type="term" value="F:DNA binding"/>
    <property type="evidence" value="ECO:0007669"/>
    <property type="project" value="UniProtKB-KW"/>
</dbReference>
<evidence type="ECO:0000259" key="7">
    <source>
        <dbReference type="PROSITE" id="PS51078"/>
    </source>
</evidence>
<dbReference type="SUPFAM" id="SSF55781">
    <property type="entry name" value="GAF domain-like"/>
    <property type="match status" value="1"/>
</dbReference>
<dbReference type="InterPro" id="IPR036388">
    <property type="entry name" value="WH-like_DNA-bd_sf"/>
</dbReference>
<evidence type="ECO:0000256" key="1">
    <source>
        <dbReference type="ARBA" id="ARBA00023015"/>
    </source>
</evidence>
<dbReference type="SUPFAM" id="SSF46785">
    <property type="entry name" value="Winged helix' DNA-binding domain"/>
    <property type="match status" value="1"/>
</dbReference>
<dbReference type="InterPro" id="IPR029016">
    <property type="entry name" value="GAF-like_dom_sf"/>
</dbReference>
<feature type="domain" description="HTH iclR-type" evidence="6">
    <location>
        <begin position="9"/>
        <end position="71"/>
    </location>
</feature>
<reference evidence="8" key="2">
    <citation type="submission" date="2021-04" db="EMBL/GenBank/DDBJ databases">
        <authorList>
            <person name="Gilroy R."/>
        </authorList>
    </citation>
    <scope>NUCLEOTIDE SEQUENCE</scope>
    <source>
        <strain evidence="8">CHK188-4685</strain>
    </source>
</reference>
<reference evidence="8" key="1">
    <citation type="journal article" date="2021" name="PeerJ">
        <title>Extensive microbial diversity within the chicken gut microbiome revealed by metagenomics and culture.</title>
        <authorList>
            <person name="Gilroy R."/>
            <person name="Ravi A."/>
            <person name="Getino M."/>
            <person name="Pursley I."/>
            <person name="Horton D.L."/>
            <person name="Alikhan N.F."/>
            <person name="Baker D."/>
            <person name="Gharbi K."/>
            <person name="Hall N."/>
            <person name="Watson M."/>
            <person name="Adriaenssens E.M."/>
            <person name="Foster-Nyarko E."/>
            <person name="Jarju S."/>
            <person name="Secka A."/>
            <person name="Antonio M."/>
            <person name="Oren A."/>
            <person name="Chaudhuri R.R."/>
            <person name="La Ragione R."/>
            <person name="Hildebrand F."/>
            <person name="Pallen M.J."/>
        </authorList>
    </citation>
    <scope>NUCLEOTIDE SEQUENCE</scope>
    <source>
        <strain evidence="8">CHK188-4685</strain>
    </source>
</reference>
<dbReference type="Proteomes" id="UP000886804">
    <property type="component" value="Unassembled WGS sequence"/>
</dbReference>
<name>A0A9D2RME5_9FIRM</name>
<evidence type="ECO:0000259" key="6">
    <source>
        <dbReference type="PROSITE" id="PS51077"/>
    </source>
</evidence>
<dbReference type="PANTHER" id="PTHR30136:SF24">
    <property type="entry name" value="HTH-TYPE TRANSCRIPTIONAL REPRESSOR ALLR"/>
    <property type="match status" value="1"/>
</dbReference>
<evidence type="ECO:0000256" key="3">
    <source>
        <dbReference type="ARBA" id="ARBA00023163"/>
    </source>
</evidence>
<sequence>MANRFDDKVASVTKALVILEELSREPEGMGLLELSSRVEMHKTTVYRLLTSLLEKDFVEQDPITGHYSLGIKILSLANAFYQKLDVRAIIRGKLAEIPYQVKGFFLIVKRTGQDYVAIDIISNGEETTLKPGESVPAEDAAIKVFYANMPLWRMDGKEMARIRQNSSIKQDLKNITLQGYAFEEKGLEGLPCVAVPVFDYSKNVACVISFYSESLSDRRTQSDLVLWLVEAADGISAQLGFIRYL</sequence>
<keyword evidence="1" id="KW-0805">Transcription regulation</keyword>
<dbReference type="FunFam" id="1.10.10.10:FF:000056">
    <property type="entry name" value="IclR family transcriptional regulator"/>
    <property type="match status" value="1"/>
</dbReference>
<protein>
    <recommendedName>
        <fullName evidence="5">Glycerol operon regulatory protein</fullName>
    </recommendedName>
</protein>
<dbReference type="Pfam" id="PF01614">
    <property type="entry name" value="IclR_C"/>
    <property type="match status" value="1"/>
</dbReference>
<evidence type="ECO:0000313" key="8">
    <source>
        <dbReference type="EMBL" id="HJB08708.1"/>
    </source>
</evidence>
<keyword evidence="2" id="KW-0238">DNA-binding</keyword>
<organism evidence="8 9">
    <name type="scientific">Candidatus Enterocloster faecavium</name>
    <dbReference type="NCBI Taxonomy" id="2838560"/>
    <lineage>
        <taxon>Bacteria</taxon>
        <taxon>Bacillati</taxon>
        <taxon>Bacillota</taxon>
        <taxon>Clostridia</taxon>
        <taxon>Lachnospirales</taxon>
        <taxon>Lachnospiraceae</taxon>
        <taxon>Enterocloster</taxon>
    </lineage>
</organism>
<dbReference type="PROSITE" id="PS51077">
    <property type="entry name" value="HTH_ICLR"/>
    <property type="match status" value="1"/>
</dbReference>
<comment type="function">
    <text evidence="4">May be an activator protein for the gylABX operon.</text>
</comment>
<evidence type="ECO:0000256" key="5">
    <source>
        <dbReference type="ARBA" id="ARBA00070406"/>
    </source>
</evidence>
<dbReference type="InterPro" id="IPR036390">
    <property type="entry name" value="WH_DNA-bd_sf"/>
</dbReference>
<feature type="domain" description="IclR-ED" evidence="7">
    <location>
        <begin position="72"/>
        <end position="241"/>
    </location>
</feature>
<dbReference type="Gene3D" id="3.30.450.40">
    <property type="match status" value="1"/>
</dbReference>
<dbReference type="InterPro" id="IPR050707">
    <property type="entry name" value="HTH_MetabolicPath_Reg"/>
</dbReference>
<accession>A0A9D2RME5</accession>
<evidence type="ECO:0000256" key="2">
    <source>
        <dbReference type="ARBA" id="ARBA00023125"/>
    </source>
</evidence>
<dbReference type="SMART" id="SM00346">
    <property type="entry name" value="HTH_ICLR"/>
    <property type="match status" value="1"/>
</dbReference>
<proteinExistence type="predicted"/>
<dbReference type="EMBL" id="DWYS01000150">
    <property type="protein sequence ID" value="HJB08708.1"/>
    <property type="molecule type" value="Genomic_DNA"/>
</dbReference>
<dbReference type="PROSITE" id="PS51078">
    <property type="entry name" value="ICLR_ED"/>
    <property type="match status" value="1"/>
</dbReference>
<dbReference type="Gene3D" id="1.10.10.10">
    <property type="entry name" value="Winged helix-like DNA-binding domain superfamily/Winged helix DNA-binding domain"/>
    <property type="match status" value="1"/>
</dbReference>
<dbReference type="AlphaFoldDB" id="A0A9D2RME5"/>
<keyword evidence="3" id="KW-0804">Transcription</keyword>
<dbReference type="InterPro" id="IPR014757">
    <property type="entry name" value="Tscrpt_reg_IclR_C"/>
</dbReference>
<dbReference type="PANTHER" id="PTHR30136">
    <property type="entry name" value="HELIX-TURN-HELIX TRANSCRIPTIONAL REGULATOR, ICLR FAMILY"/>
    <property type="match status" value="1"/>
</dbReference>
<dbReference type="Pfam" id="PF09339">
    <property type="entry name" value="HTH_IclR"/>
    <property type="match status" value="1"/>
</dbReference>
<gene>
    <name evidence="8" type="ORF">H9716_12735</name>
</gene>
<dbReference type="GO" id="GO:0045892">
    <property type="term" value="P:negative regulation of DNA-templated transcription"/>
    <property type="evidence" value="ECO:0007669"/>
    <property type="project" value="TreeGrafter"/>
</dbReference>
<dbReference type="GO" id="GO:0003700">
    <property type="term" value="F:DNA-binding transcription factor activity"/>
    <property type="evidence" value="ECO:0007669"/>
    <property type="project" value="TreeGrafter"/>
</dbReference>
<evidence type="ECO:0000256" key="4">
    <source>
        <dbReference type="ARBA" id="ARBA00058938"/>
    </source>
</evidence>
<evidence type="ECO:0000313" key="9">
    <source>
        <dbReference type="Proteomes" id="UP000886804"/>
    </source>
</evidence>